<dbReference type="Gene3D" id="2.40.50.1020">
    <property type="entry name" value="LytTr DNA-binding domain"/>
    <property type="match status" value="1"/>
</dbReference>
<evidence type="ECO:0000259" key="2">
    <source>
        <dbReference type="PROSITE" id="PS50110"/>
    </source>
</evidence>
<dbReference type="GO" id="GO:0000156">
    <property type="term" value="F:phosphorelay response regulator activity"/>
    <property type="evidence" value="ECO:0007669"/>
    <property type="project" value="InterPro"/>
</dbReference>
<comment type="caution">
    <text evidence="4">The sequence shown here is derived from an EMBL/GenBank/DDBJ whole genome shotgun (WGS) entry which is preliminary data.</text>
</comment>
<dbReference type="Proteomes" id="UP000244450">
    <property type="component" value="Unassembled WGS sequence"/>
</dbReference>
<dbReference type="InterPro" id="IPR001789">
    <property type="entry name" value="Sig_transdc_resp-reg_receiver"/>
</dbReference>
<dbReference type="GO" id="GO:0003677">
    <property type="term" value="F:DNA binding"/>
    <property type="evidence" value="ECO:0007669"/>
    <property type="project" value="UniProtKB-KW"/>
</dbReference>
<dbReference type="PANTHER" id="PTHR37299:SF1">
    <property type="entry name" value="STAGE 0 SPORULATION PROTEIN A HOMOLOG"/>
    <property type="match status" value="1"/>
</dbReference>
<evidence type="ECO:0000259" key="3">
    <source>
        <dbReference type="PROSITE" id="PS50930"/>
    </source>
</evidence>
<keyword evidence="4" id="KW-0238">DNA-binding</keyword>
<protein>
    <submittedName>
        <fullName evidence="4">DNA-binding response regulator</fullName>
    </submittedName>
</protein>
<dbReference type="InterPro" id="IPR007492">
    <property type="entry name" value="LytTR_DNA-bd_dom"/>
</dbReference>
<dbReference type="AlphaFoldDB" id="A0A2T7BEK1"/>
<dbReference type="Pfam" id="PF04397">
    <property type="entry name" value="LytTR"/>
    <property type="match status" value="1"/>
</dbReference>
<dbReference type="InterPro" id="IPR046947">
    <property type="entry name" value="LytR-like"/>
</dbReference>
<dbReference type="EMBL" id="QCYK01000003">
    <property type="protein sequence ID" value="PUZ23460.1"/>
    <property type="molecule type" value="Genomic_DNA"/>
</dbReference>
<keyword evidence="1" id="KW-0597">Phosphoprotein</keyword>
<dbReference type="PROSITE" id="PS50930">
    <property type="entry name" value="HTH_LYTTR"/>
    <property type="match status" value="1"/>
</dbReference>
<dbReference type="PROSITE" id="PS50110">
    <property type="entry name" value="RESPONSE_REGULATORY"/>
    <property type="match status" value="1"/>
</dbReference>
<dbReference type="Gene3D" id="3.40.50.2300">
    <property type="match status" value="1"/>
</dbReference>
<keyword evidence="5" id="KW-1185">Reference proteome</keyword>
<reference evidence="4 5" key="1">
    <citation type="submission" date="2018-04" db="EMBL/GenBank/DDBJ databases">
        <title>Chitinophaga fuyangensis sp. nov., isolated from soil in a chemical factory.</title>
        <authorList>
            <person name="Chen K."/>
        </authorList>
    </citation>
    <scope>NUCLEOTIDE SEQUENCE [LARGE SCALE GENOMIC DNA]</scope>
    <source>
        <strain evidence="4 5">LY-1</strain>
    </source>
</reference>
<feature type="domain" description="Response regulatory" evidence="2">
    <location>
        <begin position="2"/>
        <end position="113"/>
    </location>
</feature>
<proteinExistence type="predicted"/>
<evidence type="ECO:0000313" key="5">
    <source>
        <dbReference type="Proteomes" id="UP000244450"/>
    </source>
</evidence>
<dbReference type="SUPFAM" id="SSF52172">
    <property type="entry name" value="CheY-like"/>
    <property type="match status" value="1"/>
</dbReference>
<dbReference type="InterPro" id="IPR011006">
    <property type="entry name" value="CheY-like_superfamily"/>
</dbReference>
<accession>A0A2T7BEK1</accession>
<dbReference type="PANTHER" id="PTHR37299">
    <property type="entry name" value="TRANSCRIPTIONAL REGULATOR-RELATED"/>
    <property type="match status" value="1"/>
</dbReference>
<evidence type="ECO:0000313" key="4">
    <source>
        <dbReference type="EMBL" id="PUZ23460.1"/>
    </source>
</evidence>
<sequence length="234" mass="26714">MRVLVIDDERAARNEMKRLLALYPSLELAGEARDADEARALITTLHPDLVFLDIKMPGQSGFELLESLPEVPEVIFTTAYDTYAVQAFDINALDYLLKPIREERFARAMEKALHKLQEPNGSNTALAQRRIFIKDGSKCYFVELGKLRLIESAGNYACLYFEDKKVLLKSSLSQLEERLGTAFFRANRTQLVNTAYIKDVYPPENGRIKITLQTGEQLELSDRQSVKFRQGGWF</sequence>
<evidence type="ECO:0000256" key="1">
    <source>
        <dbReference type="PROSITE-ProRule" id="PRU00169"/>
    </source>
</evidence>
<feature type="domain" description="HTH LytTR-type" evidence="3">
    <location>
        <begin position="131"/>
        <end position="234"/>
    </location>
</feature>
<dbReference type="SMART" id="SM00448">
    <property type="entry name" value="REC"/>
    <property type="match status" value="1"/>
</dbReference>
<feature type="modified residue" description="4-aspartylphosphate" evidence="1">
    <location>
        <position position="53"/>
    </location>
</feature>
<organism evidence="4 5">
    <name type="scientific">Chitinophaga parva</name>
    <dbReference type="NCBI Taxonomy" id="2169414"/>
    <lineage>
        <taxon>Bacteria</taxon>
        <taxon>Pseudomonadati</taxon>
        <taxon>Bacteroidota</taxon>
        <taxon>Chitinophagia</taxon>
        <taxon>Chitinophagales</taxon>
        <taxon>Chitinophagaceae</taxon>
        <taxon>Chitinophaga</taxon>
    </lineage>
</organism>
<dbReference type="Pfam" id="PF00072">
    <property type="entry name" value="Response_reg"/>
    <property type="match status" value="1"/>
</dbReference>
<dbReference type="SMART" id="SM00850">
    <property type="entry name" value="LytTR"/>
    <property type="match status" value="1"/>
</dbReference>
<name>A0A2T7BEK1_9BACT</name>
<gene>
    <name evidence="4" type="ORF">DCC81_20465</name>
</gene>
<dbReference type="OrthoDB" id="2168082at2"/>